<reference evidence="9" key="1">
    <citation type="submission" date="2016-06" db="EMBL/GenBank/DDBJ databases">
        <title>De novo assembly and RNA-Seq shows season-dependent expression and editing in black bear kidneys.</title>
        <authorList>
            <person name="Korstanje R."/>
            <person name="Srivastava A."/>
            <person name="Sarsani V.K."/>
            <person name="Sheehan S.M."/>
            <person name="Seger R.L."/>
            <person name="Barter M.E."/>
            <person name="Lindqvist C."/>
            <person name="Brody L.C."/>
            <person name="Mullikin J.C."/>
        </authorList>
    </citation>
    <scope>NUCLEOTIDE SEQUENCE [LARGE SCALE GENOMIC DNA]</scope>
</reference>
<proteinExistence type="inferred from homology"/>
<dbReference type="FunFam" id="2.30.29.30:FF:000092">
    <property type="entry name" value="Connector enhancer of kinase suppressor of Ras 2"/>
    <property type="match status" value="1"/>
</dbReference>
<dbReference type="GeneTree" id="ENSGT00940000156709"/>
<dbReference type="PANTHER" id="PTHR12844:SF21">
    <property type="entry name" value="CONNECTOR ENHANCER OF KINASE SUPPRESSOR OF RAS 2"/>
    <property type="match status" value="1"/>
</dbReference>
<dbReference type="Pfam" id="PF06663">
    <property type="entry name" value="CNK2_3_dom"/>
    <property type="match status" value="1"/>
</dbReference>
<evidence type="ECO:0000256" key="3">
    <source>
        <dbReference type="SAM" id="MobiDB-lite"/>
    </source>
</evidence>
<keyword evidence="9" id="KW-1185">Reference proteome</keyword>
<dbReference type="PANTHER" id="PTHR12844">
    <property type="entry name" value="CONNECTOR ENCHANCER OF KINASE SUPPRESSOR OF RAS"/>
    <property type="match status" value="1"/>
</dbReference>
<protein>
    <submittedName>
        <fullName evidence="8">Connector enhancer of kinase suppressor of Ras 2</fullName>
    </submittedName>
</protein>
<keyword evidence="2" id="KW-0597">Phosphoprotein</keyword>
<dbReference type="InterPro" id="IPR013761">
    <property type="entry name" value="SAM/pointed_sf"/>
</dbReference>
<feature type="domain" description="SAM" evidence="5">
    <location>
        <begin position="11"/>
        <end position="76"/>
    </location>
</feature>
<dbReference type="InterPro" id="IPR049628">
    <property type="entry name" value="CNK1-3_SAM"/>
</dbReference>
<dbReference type="Gene3D" id="2.30.42.10">
    <property type="match status" value="1"/>
</dbReference>
<dbReference type="InterPro" id="IPR051566">
    <property type="entry name" value="CNKSR"/>
</dbReference>
<gene>
    <name evidence="8" type="primary">CNKSR2</name>
</gene>
<dbReference type="GO" id="GO:0009966">
    <property type="term" value="P:regulation of signal transduction"/>
    <property type="evidence" value="ECO:0007669"/>
    <property type="project" value="InterPro"/>
</dbReference>
<name>A0A452QRX1_URSAM</name>
<accession>A0A452QRX1</accession>
<reference evidence="8" key="3">
    <citation type="submission" date="2025-09" db="UniProtKB">
        <authorList>
            <consortium name="Ensembl"/>
        </authorList>
    </citation>
    <scope>IDENTIFICATION</scope>
</reference>
<dbReference type="Gene3D" id="1.10.150.50">
    <property type="entry name" value="Transcription Factor, Ets-1"/>
    <property type="match status" value="1"/>
</dbReference>
<dbReference type="SMART" id="SM00454">
    <property type="entry name" value="SAM"/>
    <property type="match status" value="1"/>
</dbReference>
<dbReference type="Pfam" id="PF00169">
    <property type="entry name" value="PH"/>
    <property type="match status" value="1"/>
</dbReference>
<dbReference type="InterPro" id="IPR001478">
    <property type="entry name" value="PDZ"/>
</dbReference>
<dbReference type="AlphaFoldDB" id="A0A452QRX1"/>
<feature type="region of interest" description="Disordered" evidence="3">
    <location>
        <begin position="633"/>
        <end position="670"/>
    </location>
</feature>
<dbReference type="InterPro" id="IPR001660">
    <property type="entry name" value="SAM"/>
</dbReference>
<dbReference type="Pfam" id="PF10534">
    <property type="entry name" value="CRIC_ras_sig"/>
    <property type="match status" value="1"/>
</dbReference>
<evidence type="ECO:0000259" key="6">
    <source>
        <dbReference type="PROSITE" id="PS50106"/>
    </source>
</evidence>
<dbReference type="SMART" id="SM00233">
    <property type="entry name" value="PH"/>
    <property type="match status" value="1"/>
</dbReference>
<feature type="compositionally biased region" description="Low complexity" evidence="3">
    <location>
        <begin position="275"/>
        <end position="291"/>
    </location>
</feature>
<dbReference type="SUPFAM" id="SSF47769">
    <property type="entry name" value="SAM/Pointed domain"/>
    <property type="match status" value="1"/>
</dbReference>
<feature type="region of interest" description="Disordered" evidence="3">
    <location>
        <begin position="490"/>
        <end position="509"/>
    </location>
</feature>
<dbReference type="PROSITE" id="PS51290">
    <property type="entry name" value="CRIC"/>
    <property type="match status" value="1"/>
</dbReference>
<evidence type="ECO:0000256" key="1">
    <source>
        <dbReference type="ARBA" id="ARBA00009498"/>
    </source>
</evidence>
<dbReference type="CDD" id="cd06748">
    <property type="entry name" value="PDZ_CNK1_2_3-like"/>
    <property type="match status" value="1"/>
</dbReference>
<feature type="domain" description="CRIC" evidence="7">
    <location>
        <begin position="84"/>
        <end position="178"/>
    </location>
</feature>
<dbReference type="Gene3D" id="2.30.29.30">
    <property type="entry name" value="Pleckstrin-homology domain (PH domain)/Phosphotyrosine-binding domain (PTB)"/>
    <property type="match status" value="1"/>
</dbReference>
<feature type="domain" description="PDZ" evidence="6">
    <location>
        <begin position="215"/>
        <end position="270"/>
    </location>
</feature>
<dbReference type="InterPro" id="IPR011993">
    <property type="entry name" value="PH-like_dom_sf"/>
</dbReference>
<feature type="region of interest" description="Disordered" evidence="3">
    <location>
        <begin position="431"/>
        <end position="462"/>
    </location>
</feature>
<dbReference type="InterPro" id="IPR001849">
    <property type="entry name" value="PH_domain"/>
</dbReference>
<evidence type="ECO:0000259" key="7">
    <source>
        <dbReference type="PROSITE" id="PS51290"/>
    </source>
</evidence>
<dbReference type="PROSITE" id="PS50003">
    <property type="entry name" value="PH_DOMAIN"/>
    <property type="match status" value="1"/>
</dbReference>
<dbReference type="FunFam" id="1.10.150.50:FF:000019">
    <property type="entry name" value="Connector enhancer of kinase suppressor of Ras 2"/>
    <property type="match status" value="1"/>
</dbReference>
<evidence type="ECO:0000313" key="8">
    <source>
        <dbReference type="Ensembl" id="ENSUAMP00000008312.1"/>
    </source>
</evidence>
<dbReference type="SUPFAM" id="SSF50156">
    <property type="entry name" value="PDZ domain-like"/>
    <property type="match status" value="1"/>
</dbReference>
<dbReference type="Proteomes" id="UP000291022">
    <property type="component" value="Unassembled WGS sequence"/>
</dbReference>
<dbReference type="InterPro" id="IPR036034">
    <property type="entry name" value="PDZ_sf"/>
</dbReference>
<dbReference type="GO" id="GO:0016020">
    <property type="term" value="C:membrane"/>
    <property type="evidence" value="ECO:0007669"/>
    <property type="project" value="InterPro"/>
</dbReference>
<sequence>MALIMEPVSKWSPSQVVDWMKGLDDCLQQYIKNFEREKISGDQLLRITHQELEDLGVSRIGHQELILEAVDLLCALNYGLETENLKTLSHKLNASAKNLQNFITGRRRSGHYDGRTSRKLPNDFLTSVVDLIGAAKSLLAWLDRSPFAAVTDYSVTRNNVIQLCLELTTIVQQDCTVYETENKILHVCKTLSGVCDHIISLSSDPLVSQSAHLEVIQLANIKPSEGLGMYIKSTYDGLHVITGTTENSPADRCKKIHAGDEVIQVNHQTVPLIPRSPTSSVATPSSTISTPTKRDSSALQDLYIPPPPAEPYIPRDEKGNLPCEDLRGHMVGKPVHKGSESPNSFLDQEYRKRFNIVEEDTVLYCYEYEKGRSSSQGRRESTPTYGKLRPISMPVEYNWVGDYEDPNKMKRDSRRENSLLRYMSNEKIAQEEYMFQRNSKKDTGKKSKKKSDKSNSPTHYSLLPSLQMDALRQDIMGTPVPETTLYHTFQQSSLQHKSKKKNKGPIAGKSKRRISCKDLGRGDCEGWLWKKKDAKSYFSQKWKKYWFVLKDASLYWYINEEDEKAEGFISLPEFKIDRASECRKKYAFKACHPKIKSFYFAAEHLDDMNRWLNRINMLTAGYAERERIKQEQDYWSESDKEEADTPSTPKQDSPPPPYDTYPRPPSGLNNSFKIFLKEEEREAAASENSSLIIAAWGF</sequence>
<reference evidence="8" key="2">
    <citation type="submission" date="2025-08" db="UniProtKB">
        <authorList>
            <consortium name="Ensembl"/>
        </authorList>
    </citation>
    <scope>IDENTIFICATION</scope>
</reference>
<dbReference type="PROSITE" id="PS50106">
    <property type="entry name" value="PDZ"/>
    <property type="match status" value="1"/>
</dbReference>
<dbReference type="FunFam" id="2.30.42.10:FF:000060">
    <property type="entry name" value="Connector enhancer of kinase suppressor of Ras 2"/>
    <property type="match status" value="1"/>
</dbReference>
<dbReference type="Ensembl" id="ENSUAMT00000009375.1">
    <property type="protein sequence ID" value="ENSUAMP00000008312.1"/>
    <property type="gene ID" value="ENSUAMG00000006805.1"/>
</dbReference>
<feature type="compositionally biased region" description="Acidic residues" evidence="3">
    <location>
        <begin position="634"/>
        <end position="644"/>
    </location>
</feature>
<dbReference type="PROSITE" id="PS50105">
    <property type="entry name" value="SAM_DOMAIN"/>
    <property type="match status" value="1"/>
</dbReference>
<dbReference type="CDD" id="cd01260">
    <property type="entry name" value="PH_CNK_mammalian-like"/>
    <property type="match status" value="1"/>
</dbReference>
<organism evidence="8 9">
    <name type="scientific">Ursus americanus</name>
    <name type="common">American black bear</name>
    <name type="synonym">Euarctos americanus</name>
    <dbReference type="NCBI Taxonomy" id="9643"/>
    <lineage>
        <taxon>Eukaryota</taxon>
        <taxon>Metazoa</taxon>
        <taxon>Chordata</taxon>
        <taxon>Craniata</taxon>
        <taxon>Vertebrata</taxon>
        <taxon>Euteleostomi</taxon>
        <taxon>Mammalia</taxon>
        <taxon>Eutheria</taxon>
        <taxon>Laurasiatheria</taxon>
        <taxon>Carnivora</taxon>
        <taxon>Caniformia</taxon>
        <taxon>Ursidae</taxon>
        <taxon>Ursus</taxon>
    </lineage>
</organism>
<dbReference type="GO" id="GO:0005737">
    <property type="term" value="C:cytoplasm"/>
    <property type="evidence" value="ECO:0007669"/>
    <property type="project" value="InterPro"/>
</dbReference>
<dbReference type="Pfam" id="PF00536">
    <property type="entry name" value="SAM_1"/>
    <property type="match status" value="1"/>
</dbReference>
<evidence type="ECO:0000259" key="5">
    <source>
        <dbReference type="PROSITE" id="PS50105"/>
    </source>
</evidence>
<feature type="compositionally biased region" description="Basic residues" evidence="3">
    <location>
        <begin position="496"/>
        <end position="509"/>
    </location>
</feature>
<evidence type="ECO:0000313" key="9">
    <source>
        <dbReference type="Proteomes" id="UP000291022"/>
    </source>
</evidence>
<feature type="compositionally biased region" description="Pro residues" evidence="3">
    <location>
        <begin position="652"/>
        <end position="665"/>
    </location>
</feature>
<evidence type="ECO:0000256" key="2">
    <source>
        <dbReference type="ARBA" id="ARBA00022553"/>
    </source>
</evidence>
<dbReference type="InterPro" id="IPR010599">
    <property type="entry name" value="CNK2/3_dom"/>
</dbReference>
<evidence type="ECO:0000259" key="4">
    <source>
        <dbReference type="PROSITE" id="PS50003"/>
    </source>
</evidence>
<dbReference type="CDD" id="cd09511">
    <property type="entry name" value="SAM_CNK1_2_3-suppressor"/>
    <property type="match status" value="1"/>
</dbReference>
<feature type="region of interest" description="Disordered" evidence="3">
    <location>
        <begin position="273"/>
        <end position="300"/>
    </location>
</feature>
<feature type="domain" description="PH" evidence="4">
    <location>
        <begin position="521"/>
        <end position="620"/>
    </location>
</feature>
<dbReference type="SUPFAM" id="SSF50729">
    <property type="entry name" value="PH domain-like"/>
    <property type="match status" value="1"/>
</dbReference>
<dbReference type="InterPro" id="IPR017874">
    <property type="entry name" value="CRIC_domain"/>
</dbReference>
<comment type="similarity">
    <text evidence="1">Belongs to the CNKSR family.</text>
</comment>